<evidence type="ECO:0000313" key="3">
    <source>
        <dbReference type="Proteomes" id="UP001189429"/>
    </source>
</evidence>
<proteinExistence type="predicted"/>
<feature type="region of interest" description="Disordered" evidence="1">
    <location>
        <begin position="243"/>
        <end position="289"/>
    </location>
</feature>
<protein>
    <submittedName>
        <fullName evidence="2">Uncharacterized protein</fullName>
    </submittedName>
</protein>
<feature type="non-terminal residue" evidence="2">
    <location>
        <position position="289"/>
    </location>
</feature>
<sequence>MPIIPLLAVPISIAPMAPPGPPRRPTAAGRSPPPARATPAGGGGGGGGGGRGRGEASGPEACAPRRGATKEEEEEEEEEEENEEDAPRWSSRKGKCPRPSDAWRRGRARPKEAAEAEASPASLPLVAAAGSRRDVAGAWGPGAEWVVLRAGTDRPGVPMGLPRDVLRNMFLEAQQHLIAKTEQPAEVLKQDSLSQKCSKNMSCIPQRYGEDRSAPADCGPLAAFELERPRCWGRRRVNAAQACRAPVRQGLAAARAGLPEQARDPQRPAPANPHRRARDPPRPPHPLLV</sequence>
<dbReference type="EMBL" id="CAUYUJ010000749">
    <property type="protein sequence ID" value="CAK0792299.1"/>
    <property type="molecule type" value="Genomic_DNA"/>
</dbReference>
<feature type="compositionally biased region" description="Gly residues" evidence="1">
    <location>
        <begin position="40"/>
        <end position="51"/>
    </location>
</feature>
<evidence type="ECO:0000313" key="2">
    <source>
        <dbReference type="EMBL" id="CAK0792299.1"/>
    </source>
</evidence>
<name>A0ABN9PLR7_9DINO</name>
<reference evidence="2" key="1">
    <citation type="submission" date="2023-10" db="EMBL/GenBank/DDBJ databases">
        <authorList>
            <person name="Chen Y."/>
            <person name="Shah S."/>
            <person name="Dougan E. K."/>
            <person name="Thang M."/>
            <person name="Chan C."/>
        </authorList>
    </citation>
    <scope>NUCLEOTIDE SEQUENCE [LARGE SCALE GENOMIC DNA]</scope>
</reference>
<evidence type="ECO:0000256" key="1">
    <source>
        <dbReference type="SAM" id="MobiDB-lite"/>
    </source>
</evidence>
<organism evidence="2 3">
    <name type="scientific">Prorocentrum cordatum</name>
    <dbReference type="NCBI Taxonomy" id="2364126"/>
    <lineage>
        <taxon>Eukaryota</taxon>
        <taxon>Sar</taxon>
        <taxon>Alveolata</taxon>
        <taxon>Dinophyceae</taxon>
        <taxon>Prorocentrales</taxon>
        <taxon>Prorocentraceae</taxon>
        <taxon>Prorocentrum</taxon>
    </lineage>
</organism>
<feature type="compositionally biased region" description="Acidic residues" evidence="1">
    <location>
        <begin position="71"/>
        <end position="84"/>
    </location>
</feature>
<feature type="compositionally biased region" description="Basic and acidic residues" evidence="1">
    <location>
        <begin position="101"/>
        <end position="114"/>
    </location>
</feature>
<feature type="region of interest" description="Disordered" evidence="1">
    <location>
        <begin position="1"/>
        <end position="124"/>
    </location>
</feature>
<comment type="caution">
    <text evidence="2">The sequence shown here is derived from an EMBL/GenBank/DDBJ whole genome shotgun (WGS) entry which is preliminary data.</text>
</comment>
<accession>A0ABN9PLR7</accession>
<keyword evidence="3" id="KW-1185">Reference proteome</keyword>
<dbReference type="Proteomes" id="UP001189429">
    <property type="component" value="Unassembled WGS sequence"/>
</dbReference>
<gene>
    <name evidence="2" type="ORF">PCOR1329_LOCUS2942</name>
</gene>